<evidence type="ECO:0000313" key="4">
    <source>
        <dbReference type="Proteomes" id="UP000054481"/>
    </source>
</evidence>
<protein>
    <submittedName>
        <fullName evidence="3">Uncharacterized protein</fullName>
    </submittedName>
</protein>
<dbReference type="AlphaFoldDB" id="A0A0F7ZHB0"/>
<dbReference type="OrthoDB" id="191139at2759"/>
<keyword evidence="2" id="KW-0560">Oxidoreductase</keyword>
<dbReference type="PANTHER" id="PTHR24320">
    <property type="entry name" value="RETINOL DEHYDROGENASE"/>
    <property type="match status" value="1"/>
</dbReference>
<evidence type="ECO:0000313" key="3">
    <source>
        <dbReference type="EMBL" id="KJZ72326.1"/>
    </source>
</evidence>
<evidence type="ECO:0000256" key="2">
    <source>
        <dbReference type="ARBA" id="ARBA00023002"/>
    </source>
</evidence>
<evidence type="ECO:0000256" key="1">
    <source>
        <dbReference type="ARBA" id="ARBA00006484"/>
    </source>
</evidence>
<dbReference type="EMBL" id="KQ030548">
    <property type="protein sequence ID" value="KJZ72326.1"/>
    <property type="molecule type" value="Genomic_DNA"/>
</dbReference>
<dbReference type="Proteomes" id="UP000054481">
    <property type="component" value="Unassembled WGS sequence"/>
</dbReference>
<proteinExistence type="inferred from homology"/>
<dbReference type="Gene3D" id="3.40.50.720">
    <property type="entry name" value="NAD(P)-binding Rossmann-like Domain"/>
    <property type="match status" value="1"/>
</dbReference>
<name>A0A0F7ZHB0_9HYPO</name>
<keyword evidence="4" id="KW-1185">Reference proteome</keyword>
<sequence>MGIQELTLTKEGIEMHFETNHLGHWLLTCLGMPKIIEAANNSPPGSRASSMLRLAYQQSLPCAGATRNDSLQAVERPDYEYLKAWGYADPEQSSYMPLDGYSRSNVANVLFGIGAIGRLFKKYGILMSAVHHGAVKTYLSRHFAVETLQSIKEIVDNGVFTYKSLDAGSSNSLVAALDPRLALGVGETKTVARTGALFLWTAKSRVGPDLWPCQVMRQKSSEGCLRN</sequence>
<dbReference type="InterPro" id="IPR036291">
    <property type="entry name" value="NAD(P)-bd_dom_sf"/>
</dbReference>
<gene>
    <name evidence="3" type="ORF">HIM_08252</name>
</gene>
<dbReference type="SUPFAM" id="SSF51735">
    <property type="entry name" value="NAD(P)-binding Rossmann-fold domains"/>
    <property type="match status" value="1"/>
</dbReference>
<organism evidence="3 4">
    <name type="scientific">Hirsutella minnesotensis 3608</name>
    <dbReference type="NCBI Taxonomy" id="1043627"/>
    <lineage>
        <taxon>Eukaryota</taxon>
        <taxon>Fungi</taxon>
        <taxon>Dikarya</taxon>
        <taxon>Ascomycota</taxon>
        <taxon>Pezizomycotina</taxon>
        <taxon>Sordariomycetes</taxon>
        <taxon>Hypocreomycetidae</taxon>
        <taxon>Hypocreales</taxon>
        <taxon>Ophiocordycipitaceae</taxon>
        <taxon>Hirsutella</taxon>
    </lineage>
</organism>
<accession>A0A0F7ZHB0</accession>
<reference evidence="3 4" key="1">
    <citation type="journal article" date="2014" name="Genome Biol. Evol.">
        <title>Comparative genomics and transcriptomics analyses reveal divergent lifestyle features of nematode endoparasitic fungus Hirsutella minnesotensis.</title>
        <authorList>
            <person name="Lai Y."/>
            <person name="Liu K."/>
            <person name="Zhang X."/>
            <person name="Zhang X."/>
            <person name="Li K."/>
            <person name="Wang N."/>
            <person name="Shu C."/>
            <person name="Wu Y."/>
            <person name="Wang C."/>
            <person name="Bushley K.E."/>
            <person name="Xiang M."/>
            <person name="Liu X."/>
        </authorList>
    </citation>
    <scope>NUCLEOTIDE SEQUENCE [LARGE SCALE GENOMIC DNA]</scope>
    <source>
        <strain evidence="3 4">3608</strain>
    </source>
</reference>
<dbReference type="PANTHER" id="PTHR24320:SF283">
    <property type="entry name" value="RETINOL DEHYDROGENASE 11"/>
    <property type="match status" value="1"/>
</dbReference>
<comment type="similarity">
    <text evidence="1">Belongs to the short-chain dehydrogenases/reductases (SDR) family.</text>
</comment>
<dbReference type="GO" id="GO:0016491">
    <property type="term" value="F:oxidoreductase activity"/>
    <property type="evidence" value="ECO:0007669"/>
    <property type="project" value="UniProtKB-KW"/>
</dbReference>